<feature type="region of interest" description="Disordered" evidence="7">
    <location>
        <begin position="1359"/>
        <end position="1464"/>
    </location>
</feature>
<feature type="compositionally biased region" description="Polar residues" evidence="7">
    <location>
        <begin position="1277"/>
        <end position="1292"/>
    </location>
</feature>
<evidence type="ECO:0000256" key="2">
    <source>
        <dbReference type="ARBA" id="ARBA00005927"/>
    </source>
</evidence>
<reference evidence="10 11" key="1">
    <citation type="submission" date="2024-05" db="EMBL/GenBank/DDBJ databases">
        <title>Haplotype-resolved chromosome-level genome assembly of Huyou (Citrus changshanensis).</title>
        <authorList>
            <person name="Miao C."/>
            <person name="Chen W."/>
            <person name="Wu Y."/>
            <person name="Wang L."/>
            <person name="Zhao S."/>
            <person name="Grierson D."/>
            <person name="Xu C."/>
            <person name="Chen K."/>
        </authorList>
    </citation>
    <scope>NUCLEOTIDE SEQUENCE [LARGE SCALE GENOMIC DNA]</scope>
    <source>
        <strain evidence="10">01-14</strain>
        <tissue evidence="10">Leaf</tissue>
    </source>
</reference>
<feature type="region of interest" description="Disordered" evidence="7">
    <location>
        <begin position="1073"/>
        <end position="1106"/>
    </location>
</feature>
<evidence type="ECO:0000313" key="11">
    <source>
        <dbReference type="Proteomes" id="UP001428341"/>
    </source>
</evidence>
<name>A0AAP0QKV7_9ROSI</name>
<feature type="domain" description="Sec16 central conserved" evidence="9">
    <location>
        <begin position="606"/>
        <end position="728"/>
    </location>
</feature>
<keyword evidence="6" id="KW-0653">Protein transport</keyword>
<dbReference type="InterPro" id="IPR024340">
    <property type="entry name" value="Sec16_CCD"/>
</dbReference>
<dbReference type="InterPro" id="IPR024298">
    <property type="entry name" value="Sec16_Sec23-bd"/>
</dbReference>
<dbReference type="GO" id="GO:0000139">
    <property type="term" value="C:Golgi membrane"/>
    <property type="evidence" value="ECO:0007669"/>
    <property type="project" value="UniProtKB-SubCell"/>
</dbReference>
<feature type="region of interest" description="Disordered" evidence="7">
    <location>
        <begin position="84"/>
        <end position="105"/>
    </location>
</feature>
<keyword evidence="11" id="KW-1185">Reference proteome</keyword>
<dbReference type="Pfam" id="PF12932">
    <property type="entry name" value="Sec16"/>
    <property type="match status" value="1"/>
</dbReference>
<dbReference type="PANTHER" id="PTHR13402:SF6">
    <property type="entry name" value="SECRETORY 16, ISOFORM I"/>
    <property type="match status" value="1"/>
</dbReference>
<dbReference type="Pfam" id="PF12931">
    <property type="entry name" value="TPR_Sec16"/>
    <property type="match status" value="1"/>
</dbReference>
<feature type="compositionally biased region" description="Polar residues" evidence="7">
    <location>
        <begin position="1366"/>
        <end position="1391"/>
    </location>
</feature>
<feature type="compositionally biased region" description="Basic and acidic residues" evidence="7">
    <location>
        <begin position="142"/>
        <end position="158"/>
    </location>
</feature>
<dbReference type="CDD" id="cd09233">
    <property type="entry name" value="ACE1-Sec16-like"/>
    <property type="match status" value="1"/>
</dbReference>
<comment type="subcellular location">
    <subcellularLocation>
        <location evidence="1">Endoplasmic reticulum</location>
    </subcellularLocation>
    <subcellularLocation>
        <location evidence="6">Golgi apparatus membrane</location>
    </subcellularLocation>
</comment>
<feature type="region of interest" description="Disordered" evidence="7">
    <location>
        <begin position="1127"/>
        <end position="1174"/>
    </location>
</feature>
<evidence type="ECO:0000256" key="7">
    <source>
        <dbReference type="SAM" id="MobiDB-lite"/>
    </source>
</evidence>
<evidence type="ECO:0000256" key="3">
    <source>
        <dbReference type="ARBA" id="ARBA00022448"/>
    </source>
</evidence>
<keyword evidence="4 6" id="KW-0256">Endoplasmic reticulum</keyword>
<evidence type="ECO:0000313" key="10">
    <source>
        <dbReference type="EMBL" id="KAK9198395.1"/>
    </source>
</evidence>
<proteinExistence type="inferred from homology"/>
<dbReference type="GO" id="GO:0012507">
    <property type="term" value="C:ER to Golgi transport vesicle membrane"/>
    <property type="evidence" value="ECO:0007669"/>
    <property type="project" value="TreeGrafter"/>
</dbReference>
<feature type="compositionally biased region" description="Polar residues" evidence="7">
    <location>
        <begin position="1256"/>
        <end position="1267"/>
    </location>
</feature>
<evidence type="ECO:0000259" key="8">
    <source>
        <dbReference type="Pfam" id="PF12931"/>
    </source>
</evidence>
<evidence type="ECO:0000256" key="4">
    <source>
        <dbReference type="ARBA" id="ARBA00022824"/>
    </source>
</evidence>
<dbReference type="GO" id="GO:0016192">
    <property type="term" value="P:vesicle-mediated transport"/>
    <property type="evidence" value="ECO:0007669"/>
    <property type="project" value="UniProtKB-KW"/>
</dbReference>
<dbReference type="GO" id="GO:0007030">
    <property type="term" value="P:Golgi organization"/>
    <property type="evidence" value="ECO:0007669"/>
    <property type="project" value="TreeGrafter"/>
</dbReference>
<dbReference type="Gene3D" id="1.25.40.1030">
    <property type="match status" value="1"/>
</dbReference>
<feature type="compositionally biased region" description="Low complexity" evidence="7">
    <location>
        <begin position="1159"/>
        <end position="1174"/>
    </location>
</feature>
<feature type="compositionally biased region" description="Basic and acidic residues" evidence="7">
    <location>
        <begin position="84"/>
        <end position="98"/>
    </location>
</feature>
<keyword evidence="6" id="KW-0472">Membrane</keyword>
<evidence type="ECO:0000259" key="9">
    <source>
        <dbReference type="Pfam" id="PF12932"/>
    </source>
</evidence>
<organism evidence="10 11">
    <name type="scientific">Citrus x changshan-huyou</name>
    <dbReference type="NCBI Taxonomy" id="2935761"/>
    <lineage>
        <taxon>Eukaryota</taxon>
        <taxon>Viridiplantae</taxon>
        <taxon>Streptophyta</taxon>
        <taxon>Embryophyta</taxon>
        <taxon>Tracheophyta</taxon>
        <taxon>Spermatophyta</taxon>
        <taxon>Magnoliopsida</taxon>
        <taxon>eudicotyledons</taxon>
        <taxon>Gunneridae</taxon>
        <taxon>Pentapetalae</taxon>
        <taxon>rosids</taxon>
        <taxon>malvids</taxon>
        <taxon>Sapindales</taxon>
        <taxon>Rutaceae</taxon>
        <taxon>Aurantioideae</taxon>
        <taxon>Citrus</taxon>
    </lineage>
</organism>
<dbReference type="GO" id="GO:0070973">
    <property type="term" value="P:protein localization to endoplasmic reticulum exit site"/>
    <property type="evidence" value="ECO:0007669"/>
    <property type="project" value="TreeGrafter"/>
</dbReference>
<accession>A0AAP0QKV7</accession>
<keyword evidence="5 6" id="KW-0931">ER-Golgi transport</keyword>
<dbReference type="PANTHER" id="PTHR13402">
    <property type="entry name" value="RGPR-RELATED"/>
    <property type="match status" value="1"/>
</dbReference>
<protein>
    <recommendedName>
        <fullName evidence="6">Protein transport protein sec16</fullName>
    </recommendedName>
</protein>
<comment type="similarity">
    <text evidence="2 6">Belongs to the SEC16 family.</text>
</comment>
<evidence type="ECO:0000256" key="6">
    <source>
        <dbReference type="RuleBase" id="RU364101"/>
    </source>
</evidence>
<keyword evidence="3 6" id="KW-0813">Transport</keyword>
<sequence length="1464" mass="158972">MASNPPQFQVEDQTDEDFFDNLVNDEDDFVGPTKTPIATNITTSSTSTSAVNDKFTVDSNDSDSDDAKAFANLTIDDGGIDSRQKVATESIGEKKSEPDDSIEDIGTESIAENKSKWNGWEQNFGTELNLDDKSDLVAGRLDESNNEGDAKDGTDPVPHKNNGSMVREVGWNSFYADRTEQNGNHGFGSYSDFFSDLGENSAEFPGKVEGNANVALSANGEAKILSRNEESKTGSLLGNSIDYGNYAQYQESQVYGAEQNANGHDLNSTEYWESMYPGWKYDANTGQWYQVGATVNTQQGSSDTASGSDWNVISEKSELAYLKQNSQSIVGTVSETSTTESVSNWKSQVSQVDNNGYPEHMIFDPQYPGWYYDTIAQEWRALESYNSSEQSIVQSHDQQSQNGFTSADAYFNNSNSIYGEFGQANDYGSQGDGIQSLHDKQANNYGSQGLGNLNQNGSWAESYGNYNQQGLNMWQPKVDANAMSVSNFRQNQQVDNFYGSKASLNSHVDQQNAFSSMRSIPSYDKASQGHGVEAKGISGFQNFVPSGDFSQQFNQAYMKQNEHMQHSNDLYDSQNKVTVPRQSLQSDYQNSYAPNIGRSSAGRPPHALVTFGFGGKLVVMKDNSSLQNSAFGNQGRVEASISVLNLMEVVLGNTDASSTGTGAFGYFRALCQQSFPGPLVGGSVGSKELNKWIDERIANCESPDMDYRKGEALKLLLSLLKIACQHYGKLRSPFGTDATLRESDTPESAVAKLFASAKMNGTQFGALNHCLQNLPSEGQIRATASEVQNLLVSGRKKEALFCAQEGQLWGPALILASQLGEQFYVDTVKQMALRQLIAGSPLRTLCLLIAGQPADVFATEVPAVNGFPGAVTMSQQSTNFGDNCMLNDWEENLAVITANRTKDDELVIIHLGDCLWKDRSEITAAHICYLVAEANFEPYSDSARLCLIGADHWKFPRTYASPDAIQRTELYEYSKVLGNSQFSLLPFQPYKLIYAHMLAEVGKVSDSLKYCQALSKSLKTGRAPEIEIWKQLVSSLEERIRIHQQGGYTANLAPGKLVGKLLNFFDSTAHRVVGGLPPPAPSASQGTGQSNEHDYQPMGNRVSGSQSTMAMSSLIPSASMEPISEWAADGNRMTVPNRSVSEPDFGRTPRQHQVDSSMEATSSSAEGKASGSGGTSRFSRFGFGSGLLQKTVGLVLRPRADKQAKLGEKNKFYYDEKLKRWVEEGAEPPAEEAALAPPPTTAAFQNGTSDYNLQYALNSEGSSSNGSPIIRSPPPSEQTSGIPPIPTSTNQFSARGRMGVRSRYVDTFNQGKASPAKSFQSPPIPSVKPAATANAKFFVPAPPSPAEQPMEAIAEYVPEESATGEKPSTSIMNDSFQPPASSTTKQRSPSMDNIPGGSMTRGNSPLPPHTRRTASWSGSFPDGLNPNLRETKPLGEAMGMPPSSFLPSPISGGSVGDELHEVEL</sequence>
<evidence type="ECO:0000256" key="1">
    <source>
        <dbReference type="ARBA" id="ARBA00004240"/>
    </source>
</evidence>
<dbReference type="Proteomes" id="UP001428341">
    <property type="component" value="Unassembled WGS sequence"/>
</dbReference>
<feature type="region of interest" description="Disordered" evidence="7">
    <location>
        <begin position="1256"/>
        <end position="1292"/>
    </location>
</feature>
<gene>
    <name evidence="10" type="ORF">WN944_013579</name>
</gene>
<feature type="domain" description="Sec16 Sec23-binding" evidence="8">
    <location>
        <begin position="787"/>
        <end position="1046"/>
    </location>
</feature>
<feature type="region of interest" description="Disordered" evidence="7">
    <location>
        <begin position="142"/>
        <end position="163"/>
    </location>
</feature>
<dbReference type="EMBL" id="JBCGBO010000005">
    <property type="protein sequence ID" value="KAK9198395.1"/>
    <property type="molecule type" value="Genomic_DNA"/>
</dbReference>
<keyword evidence="6" id="KW-0333">Golgi apparatus</keyword>
<evidence type="ECO:0000256" key="5">
    <source>
        <dbReference type="ARBA" id="ARBA00022892"/>
    </source>
</evidence>
<dbReference type="GO" id="GO:0070971">
    <property type="term" value="C:endoplasmic reticulum exit site"/>
    <property type="evidence" value="ECO:0007669"/>
    <property type="project" value="UniProtKB-ARBA"/>
</dbReference>
<comment type="caution">
    <text evidence="10">The sequence shown here is derived from an EMBL/GenBank/DDBJ whole genome shotgun (WGS) entry which is preliminary data.</text>
</comment>
<dbReference type="GO" id="GO:0015031">
    <property type="term" value="P:protein transport"/>
    <property type="evidence" value="ECO:0007669"/>
    <property type="project" value="UniProtKB-KW"/>
</dbReference>